<dbReference type="GO" id="GO:0016884">
    <property type="term" value="F:carbon-nitrogen ligase activity, with glutamine as amido-N-donor"/>
    <property type="evidence" value="ECO:0007669"/>
    <property type="project" value="InterPro"/>
</dbReference>
<dbReference type="STRING" id="335543.Sfum_1214"/>
<dbReference type="RefSeq" id="WP_011698077.1">
    <property type="nucleotide sequence ID" value="NC_008554.1"/>
</dbReference>
<proteinExistence type="predicted"/>
<evidence type="ECO:0000313" key="2">
    <source>
        <dbReference type="Proteomes" id="UP000001784"/>
    </source>
</evidence>
<dbReference type="OrthoDB" id="9788127at2"/>
<evidence type="ECO:0000313" key="1">
    <source>
        <dbReference type="EMBL" id="ABK16906.1"/>
    </source>
</evidence>
<dbReference type="PANTHER" id="PTHR28055">
    <property type="entry name" value="ALTERED INHERITANCE OF MITOCHONDRIA PROTEIN 41, MITOCHONDRIAL"/>
    <property type="match status" value="1"/>
</dbReference>
<sequence length="149" mass="16688">MMALLQDIEQALKDGIREKDENKRNAVRLLLTAVKVKEKELRRLPNDMEIQQLISTQIKQRRESAEQYSKANRPDLAGVEEAEIAVLQAFLPEALSPESLERLIDEVVAEVGAQSARDMGKVMKALMPRVGGRAEGKAVNELVRRKLSA</sequence>
<organism evidence="1 2">
    <name type="scientific">Syntrophobacter fumaroxidans (strain DSM 10017 / MPOB)</name>
    <dbReference type="NCBI Taxonomy" id="335543"/>
    <lineage>
        <taxon>Bacteria</taxon>
        <taxon>Pseudomonadati</taxon>
        <taxon>Thermodesulfobacteriota</taxon>
        <taxon>Syntrophobacteria</taxon>
        <taxon>Syntrophobacterales</taxon>
        <taxon>Syntrophobacteraceae</taxon>
        <taxon>Syntrophobacter</taxon>
    </lineage>
</organism>
<dbReference type="HOGENOM" id="CLU_079430_2_1_7"/>
<dbReference type="KEGG" id="sfu:Sfum_1214"/>
<accession>A0LHK4</accession>
<dbReference type="InterPro" id="IPR042184">
    <property type="entry name" value="YqeY/Aim41_N"/>
</dbReference>
<dbReference type="EMBL" id="CP000478">
    <property type="protein sequence ID" value="ABK16906.1"/>
    <property type="molecule type" value="Genomic_DNA"/>
</dbReference>
<dbReference type="Gene3D" id="1.10.1510.10">
    <property type="entry name" value="Uncharacterised protein YqeY/AIM41 PF09424, N-terminal domain"/>
    <property type="match status" value="1"/>
</dbReference>
<keyword evidence="2" id="KW-1185">Reference proteome</keyword>
<dbReference type="AlphaFoldDB" id="A0LHK4"/>
<dbReference type="InterPro" id="IPR003789">
    <property type="entry name" value="Asn/Gln_tRNA_amidoTrase-B-like"/>
</dbReference>
<protein>
    <submittedName>
        <fullName evidence="1">GatB/Yqey domain protein</fullName>
    </submittedName>
</protein>
<reference evidence="1 2" key="1">
    <citation type="submission" date="2006-10" db="EMBL/GenBank/DDBJ databases">
        <title>Complete sequence of Syntrophobacter fumaroxidans MPOB.</title>
        <authorList>
            <consortium name="US DOE Joint Genome Institute"/>
            <person name="Copeland A."/>
            <person name="Lucas S."/>
            <person name="Lapidus A."/>
            <person name="Barry K."/>
            <person name="Detter J.C."/>
            <person name="Glavina del Rio T."/>
            <person name="Hammon N."/>
            <person name="Israni S."/>
            <person name="Pitluck S."/>
            <person name="Goltsman E.G."/>
            <person name="Martinez M."/>
            <person name="Schmutz J."/>
            <person name="Larimer F."/>
            <person name="Land M."/>
            <person name="Hauser L."/>
            <person name="Kyrpides N."/>
            <person name="Kim E."/>
            <person name="Boone D.R."/>
            <person name="Brockman F."/>
            <person name="Culley D."/>
            <person name="Ferry J."/>
            <person name="Gunsalus R."/>
            <person name="McInerney M.J."/>
            <person name="Morrison M."/>
            <person name="Plugge C."/>
            <person name="Rohlin L."/>
            <person name="Scholten J."/>
            <person name="Sieber J."/>
            <person name="Stams A.J.M."/>
            <person name="Worm P."/>
            <person name="Henstra A.M."/>
            <person name="Richardson P."/>
        </authorList>
    </citation>
    <scope>NUCLEOTIDE SEQUENCE [LARGE SCALE GENOMIC DNA]</scope>
    <source>
        <strain evidence="2">DSM 10017 / MPOB</strain>
    </source>
</reference>
<dbReference type="InterPro" id="IPR023168">
    <property type="entry name" value="GatB_Yqey_C_2"/>
</dbReference>
<dbReference type="InterPro" id="IPR019004">
    <property type="entry name" value="YqeY/Aim41"/>
</dbReference>
<dbReference type="InParanoid" id="A0LHK4"/>
<dbReference type="SUPFAM" id="SSF89095">
    <property type="entry name" value="GatB/YqeY motif"/>
    <property type="match status" value="1"/>
</dbReference>
<dbReference type="PANTHER" id="PTHR28055:SF1">
    <property type="entry name" value="ALTERED INHERITANCE OF MITOCHONDRIA PROTEIN 41, MITOCHONDRIAL"/>
    <property type="match status" value="1"/>
</dbReference>
<gene>
    <name evidence="1" type="ordered locus">Sfum_1214</name>
</gene>
<name>A0LHK4_SYNFM</name>
<dbReference type="Gene3D" id="1.10.10.410">
    <property type="match status" value="1"/>
</dbReference>
<dbReference type="Proteomes" id="UP000001784">
    <property type="component" value="Chromosome"/>
</dbReference>
<dbReference type="eggNOG" id="COG1610">
    <property type="taxonomic scope" value="Bacteria"/>
</dbReference>
<dbReference type="Pfam" id="PF09424">
    <property type="entry name" value="YqeY"/>
    <property type="match status" value="1"/>
</dbReference>